<feature type="transmembrane region" description="Helical" evidence="4">
    <location>
        <begin position="338"/>
        <end position="359"/>
    </location>
</feature>
<gene>
    <name evidence="6" type="ordered locus">SJA_C1-10160</name>
</gene>
<feature type="transmembrane region" description="Helical" evidence="4">
    <location>
        <begin position="171"/>
        <end position="190"/>
    </location>
</feature>
<dbReference type="InterPro" id="IPR011701">
    <property type="entry name" value="MFS"/>
</dbReference>
<dbReference type="InterPro" id="IPR020846">
    <property type="entry name" value="MFS_dom"/>
</dbReference>
<dbReference type="SUPFAM" id="SSF103473">
    <property type="entry name" value="MFS general substrate transporter"/>
    <property type="match status" value="1"/>
</dbReference>
<keyword evidence="1 4" id="KW-0812">Transmembrane</keyword>
<dbReference type="Proteomes" id="UP000007753">
    <property type="component" value="Chromosome 1"/>
</dbReference>
<organism evidence="6 7">
    <name type="scientific">Sphingobium indicum (strain DSM 16413 / CCM 7287 / MTCC 6362 / UT26 / NBRC 101211 / UT26S)</name>
    <name type="common">Sphingobium japonicum</name>
    <dbReference type="NCBI Taxonomy" id="452662"/>
    <lineage>
        <taxon>Bacteria</taxon>
        <taxon>Pseudomonadati</taxon>
        <taxon>Pseudomonadota</taxon>
        <taxon>Alphaproteobacteria</taxon>
        <taxon>Sphingomonadales</taxon>
        <taxon>Sphingomonadaceae</taxon>
        <taxon>Sphingobium</taxon>
    </lineage>
</organism>
<proteinExistence type="predicted"/>
<feature type="transmembrane region" description="Helical" evidence="4">
    <location>
        <begin position="285"/>
        <end position="318"/>
    </location>
</feature>
<keyword evidence="3 4" id="KW-0472">Membrane</keyword>
<dbReference type="PANTHER" id="PTHR11360">
    <property type="entry name" value="MONOCARBOXYLATE TRANSPORTER"/>
    <property type="match status" value="1"/>
</dbReference>
<keyword evidence="7" id="KW-1185">Reference proteome</keyword>
<dbReference type="GO" id="GO:0022857">
    <property type="term" value="F:transmembrane transporter activity"/>
    <property type="evidence" value="ECO:0007669"/>
    <property type="project" value="InterPro"/>
</dbReference>
<dbReference type="PROSITE" id="PS50850">
    <property type="entry name" value="MFS"/>
    <property type="match status" value="1"/>
</dbReference>
<evidence type="ECO:0000259" key="5">
    <source>
        <dbReference type="PROSITE" id="PS50850"/>
    </source>
</evidence>
<dbReference type="InterPro" id="IPR050327">
    <property type="entry name" value="Proton-linked_MCT"/>
</dbReference>
<evidence type="ECO:0000313" key="6">
    <source>
        <dbReference type="EMBL" id="BAI95850.1"/>
    </source>
</evidence>
<dbReference type="GeneID" id="29272655"/>
<dbReference type="RefSeq" id="WP_013039486.1">
    <property type="nucleotide sequence ID" value="NC_014006.1"/>
</dbReference>
<evidence type="ECO:0000313" key="7">
    <source>
        <dbReference type="Proteomes" id="UP000007753"/>
    </source>
</evidence>
<dbReference type="PANTHER" id="PTHR11360:SF290">
    <property type="entry name" value="MONOCARBOXYLATE MFS PERMEASE"/>
    <property type="match status" value="1"/>
</dbReference>
<dbReference type="STRING" id="452662.SJA_C1-10160"/>
<feature type="transmembrane region" description="Helical" evidence="4">
    <location>
        <begin position="220"/>
        <end position="239"/>
    </location>
</feature>
<dbReference type="AlphaFoldDB" id="D4YZR8"/>
<dbReference type="EMBL" id="AP010803">
    <property type="protein sequence ID" value="BAI95850.1"/>
    <property type="molecule type" value="Genomic_DNA"/>
</dbReference>
<feature type="transmembrane region" description="Helical" evidence="4">
    <location>
        <begin position="251"/>
        <end position="273"/>
    </location>
</feature>
<dbReference type="eggNOG" id="COG2807">
    <property type="taxonomic scope" value="Bacteria"/>
</dbReference>
<name>D4YZR8_SPHIU</name>
<feature type="transmembrane region" description="Helical" evidence="4">
    <location>
        <begin position="106"/>
        <end position="127"/>
    </location>
</feature>
<feature type="transmembrane region" description="Helical" evidence="4">
    <location>
        <begin position="139"/>
        <end position="159"/>
    </location>
</feature>
<evidence type="ECO:0000256" key="3">
    <source>
        <dbReference type="ARBA" id="ARBA00023136"/>
    </source>
</evidence>
<dbReference type="Gene3D" id="1.20.1250.20">
    <property type="entry name" value="MFS general substrate transporter like domains"/>
    <property type="match status" value="2"/>
</dbReference>
<feature type="transmembrane region" description="Helical" evidence="4">
    <location>
        <begin position="20"/>
        <end position="42"/>
    </location>
</feature>
<feature type="domain" description="Major facilitator superfamily (MFS) profile" evidence="5">
    <location>
        <begin position="1"/>
        <end position="397"/>
    </location>
</feature>
<accession>D4YZR8</accession>
<feature type="transmembrane region" description="Helical" evidence="4">
    <location>
        <begin position="48"/>
        <end position="75"/>
    </location>
</feature>
<feature type="transmembrane region" description="Helical" evidence="4">
    <location>
        <begin position="82"/>
        <end position="100"/>
    </location>
</feature>
<keyword evidence="2 4" id="KW-1133">Transmembrane helix</keyword>
<dbReference type="InterPro" id="IPR036259">
    <property type="entry name" value="MFS_trans_sf"/>
</dbReference>
<evidence type="ECO:0000256" key="4">
    <source>
        <dbReference type="SAM" id="Phobius"/>
    </source>
</evidence>
<dbReference type="HOGENOM" id="CLU_688692_0_0_5"/>
<dbReference type="Pfam" id="PF07690">
    <property type="entry name" value="MFS_1"/>
    <property type="match status" value="1"/>
</dbReference>
<reference evidence="6 7" key="1">
    <citation type="journal article" date="2010" name="J. Bacteriol.">
        <title>Complete genome sequence of the representative gamma-hexachlorocyclohexane-degrading bacterium Sphingobium japonicum UT26.</title>
        <authorList>
            <person name="Nagata Y."/>
            <person name="Ohtsubo Y."/>
            <person name="Endo R."/>
            <person name="Ichikawa N."/>
            <person name="Ankai A."/>
            <person name="Oguchi A."/>
            <person name="Fukui S."/>
            <person name="Fujita N."/>
            <person name="Tsuda M."/>
        </authorList>
    </citation>
    <scope>NUCLEOTIDE SEQUENCE [LARGE SCALE GENOMIC DNA]</scope>
    <source>
        <strain evidence="7">DSM 16413 / CCM 7287 / MTCC 6362 / UT26 / NBRC 101211 / UT26S</strain>
    </source>
</reference>
<evidence type="ECO:0000256" key="1">
    <source>
        <dbReference type="ARBA" id="ARBA00022692"/>
    </source>
</evidence>
<sequence length="400" mass="39890">MPRPLHPSPRPSTDGGWPPVLVLAAITLLVQGGTLMSLGVLLPGMAAIFGQAGGGITIFLLAMSLASLTVGWALGKAGVRPVLLIGILLSAAGFALAAMAQQRPVLMAGMALSGLGVGASTIVPGIAVITRHHVARRGLALAIFLGAAVAAGAAVPPLVGAAMTCWTWRAAMLLCAAAIMLACPPLVLIVPGGRADVAPEPAAGRDAPWKALGSGNFRRILLAMTLLQLAINGVLFAAVDCLMAQGLGQSGAVLAYSSANLVGLPALLAGGMLADRIGARRSLIATALLLAAGTMALLGAGMMGMAGVWLFVLLWGVASALPGQSGSMLLADVVEEEAFARLLGLNTAVVSLLGALAPLWTDQMRAAGGGYGLPISVYAALALAAAPLIASVRPSKADAG</sequence>
<protein>
    <submittedName>
        <fullName evidence="6">Putative MFS permease</fullName>
    </submittedName>
</protein>
<evidence type="ECO:0000256" key="2">
    <source>
        <dbReference type="ARBA" id="ARBA00022989"/>
    </source>
</evidence>
<feature type="transmembrane region" description="Helical" evidence="4">
    <location>
        <begin position="371"/>
        <end position="390"/>
    </location>
</feature>
<dbReference type="KEGG" id="sjp:SJA_C1-10160"/>